<dbReference type="Proteomes" id="UP000777438">
    <property type="component" value="Unassembled WGS sequence"/>
</dbReference>
<accession>A0A9P8W1P8</accession>
<dbReference type="AlphaFoldDB" id="A0A9P8W1P8"/>
<evidence type="ECO:0000313" key="1">
    <source>
        <dbReference type="EMBL" id="KAH6887767.1"/>
    </source>
</evidence>
<evidence type="ECO:0000313" key="2">
    <source>
        <dbReference type="Proteomes" id="UP000777438"/>
    </source>
</evidence>
<name>A0A9P8W1P8_9HYPO</name>
<protein>
    <submittedName>
        <fullName evidence="1">Uncharacterized protein</fullName>
    </submittedName>
</protein>
<reference evidence="1 2" key="1">
    <citation type="journal article" date="2021" name="Nat. Commun.">
        <title>Genetic determinants of endophytism in the Arabidopsis root mycobiome.</title>
        <authorList>
            <person name="Mesny F."/>
            <person name="Miyauchi S."/>
            <person name="Thiergart T."/>
            <person name="Pickel B."/>
            <person name="Atanasova L."/>
            <person name="Karlsson M."/>
            <person name="Huettel B."/>
            <person name="Barry K.W."/>
            <person name="Haridas S."/>
            <person name="Chen C."/>
            <person name="Bauer D."/>
            <person name="Andreopoulos W."/>
            <person name="Pangilinan J."/>
            <person name="LaButti K."/>
            <person name="Riley R."/>
            <person name="Lipzen A."/>
            <person name="Clum A."/>
            <person name="Drula E."/>
            <person name="Henrissat B."/>
            <person name="Kohler A."/>
            <person name="Grigoriev I.V."/>
            <person name="Martin F.M."/>
            <person name="Hacquard S."/>
        </authorList>
    </citation>
    <scope>NUCLEOTIDE SEQUENCE [LARGE SCALE GENOMIC DNA]</scope>
    <source>
        <strain evidence="1 2">MPI-CAGE-CH-0241</strain>
    </source>
</reference>
<gene>
    <name evidence="1" type="ORF">B0T10DRAFT_574936</name>
</gene>
<dbReference type="OrthoDB" id="5304511at2759"/>
<keyword evidence="2" id="KW-1185">Reference proteome</keyword>
<comment type="caution">
    <text evidence="1">The sequence shown here is derived from an EMBL/GenBank/DDBJ whole genome shotgun (WGS) entry which is preliminary data.</text>
</comment>
<proteinExistence type="predicted"/>
<organism evidence="1 2">
    <name type="scientific">Thelonectria olida</name>
    <dbReference type="NCBI Taxonomy" id="1576542"/>
    <lineage>
        <taxon>Eukaryota</taxon>
        <taxon>Fungi</taxon>
        <taxon>Dikarya</taxon>
        <taxon>Ascomycota</taxon>
        <taxon>Pezizomycotina</taxon>
        <taxon>Sordariomycetes</taxon>
        <taxon>Hypocreomycetidae</taxon>
        <taxon>Hypocreales</taxon>
        <taxon>Nectriaceae</taxon>
        <taxon>Thelonectria</taxon>
    </lineage>
</organism>
<sequence length="421" mass="48432">MTSNVQKVSPFTGELILPGTVVPTRDCSCHLPLNHDHAIRVDLEEELDGFWVDAYALSRCRANQLGSIRTDRAVNIFLGQYRLWISPEPSRICAYPSVRSIDSESLRWIEAYHRSVAEPLAREYKNWAYANLTKAAASFAAKNGAAAPSSSRAVIEIDLRRSEEIRIFRAIYRYEIYYRLFGQSDVPQQHPIPFHQVNAGFCCIFNPWEVEEIGCIDLFVREKYEDLFNQVEADLSPEMPTFLRNPEGSVNMITDRDTNKDDSVSCGLGILAQLLATESHQLLVDRIEQCFAHYDFTDPSLEEVISTQAQYDRRGQMPNSLDAKDAFEACRDPMEFLFDPIVPDVPPLAWVLLWDGIYSNIYGEYVPEPLRRWGYVMWDEDMWDDLGVKDMIAFQWHLAPNMVDKIYEDYGWAPVPDYPLI</sequence>
<dbReference type="EMBL" id="JAGPYM010000014">
    <property type="protein sequence ID" value="KAH6887767.1"/>
    <property type="molecule type" value="Genomic_DNA"/>
</dbReference>